<dbReference type="GO" id="GO:0016121">
    <property type="term" value="P:carotene catabolic process"/>
    <property type="evidence" value="ECO:0007669"/>
    <property type="project" value="TreeGrafter"/>
</dbReference>
<dbReference type="GO" id="GO:0003834">
    <property type="term" value="F:beta-carotene 15,15'-dioxygenase activity"/>
    <property type="evidence" value="ECO:0007669"/>
    <property type="project" value="TreeGrafter"/>
</dbReference>
<dbReference type="Proteomes" id="UP000036681">
    <property type="component" value="Unplaced"/>
</dbReference>
<evidence type="ECO:0000313" key="6">
    <source>
        <dbReference type="WBParaSite" id="ALUE_0000022501-mRNA-1"/>
    </source>
</evidence>
<dbReference type="PANTHER" id="PTHR10543:SF129">
    <property type="entry name" value="CAROTENOID OXYGENASE"/>
    <property type="match status" value="1"/>
</dbReference>
<evidence type="ECO:0000256" key="3">
    <source>
        <dbReference type="ARBA" id="ARBA00023004"/>
    </source>
</evidence>
<keyword evidence="2 4" id="KW-0479">Metal-binding</keyword>
<keyword evidence="5" id="KW-1185">Reference proteome</keyword>
<comment type="cofactor">
    <cofactor evidence="4">
        <name>Fe(2+)</name>
        <dbReference type="ChEBI" id="CHEBI:29033"/>
    </cofactor>
    <text evidence="4">Binds 1 Fe(2+) ion per subunit.</text>
</comment>
<dbReference type="Pfam" id="PF03055">
    <property type="entry name" value="RPE65"/>
    <property type="match status" value="1"/>
</dbReference>
<evidence type="ECO:0000313" key="5">
    <source>
        <dbReference type="Proteomes" id="UP000036681"/>
    </source>
</evidence>
<organism evidence="5 6">
    <name type="scientific">Ascaris lumbricoides</name>
    <name type="common">Giant roundworm</name>
    <dbReference type="NCBI Taxonomy" id="6252"/>
    <lineage>
        <taxon>Eukaryota</taxon>
        <taxon>Metazoa</taxon>
        <taxon>Ecdysozoa</taxon>
        <taxon>Nematoda</taxon>
        <taxon>Chromadorea</taxon>
        <taxon>Rhabditida</taxon>
        <taxon>Spirurina</taxon>
        <taxon>Ascaridomorpha</taxon>
        <taxon>Ascaridoidea</taxon>
        <taxon>Ascarididae</taxon>
        <taxon>Ascaris</taxon>
    </lineage>
</organism>
<protein>
    <submittedName>
        <fullName evidence="6">Peptidase_M1 domain-containing protein</fullName>
    </submittedName>
</protein>
<accession>A0A0M3HFD0</accession>
<comment type="similarity">
    <text evidence="1">Belongs to the carotenoid oxygenase family.</text>
</comment>
<dbReference type="GO" id="GO:0042574">
    <property type="term" value="P:retinal metabolic process"/>
    <property type="evidence" value="ECO:0007669"/>
    <property type="project" value="TreeGrafter"/>
</dbReference>
<reference evidence="6" key="1">
    <citation type="submission" date="2017-02" db="UniProtKB">
        <authorList>
            <consortium name="WormBaseParasite"/>
        </authorList>
    </citation>
    <scope>IDENTIFICATION</scope>
</reference>
<keyword evidence="3 4" id="KW-0408">Iron</keyword>
<evidence type="ECO:0000256" key="2">
    <source>
        <dbReference type="ARBA" id="ARBA00022723"/>
    </source>
</evidence>
<dbReference type="AlphaFoldDB" id="A0A0M3HFD0"/>
<feature type="binding site" evidence="4">
    <location>
        <position position="5"/>
    </location>
    <ligand>
        <name>Fe cation</name>
        <dbReference type="ChEBI" id="CHEBI:24875"/>
        <note>catalytic</note>
    </ligand>
</feature>
<dbReference type="InterPro" id="IPR004294">
    <property type="entry name" value="Carotenoid_Oase"/>
</dbReference>
<dbReference type="WBParaSite" id="ALUE_0000022501-mRNA-1">
    <property type="protein sequence ID" value="ALUE_0000022501-mRNA-1"/>
    <property type="gene ID" value="ALUE_0000022501"/>
</dbReference>
<proteinExistence type="inferred from homology"/>
<dbReference type="GO" id="GO:0010436">
    <property type="term" value="F:carotenoid dioxygenase activity"/>
    <property type="evidence" value="ECO:0007669"/>
    <property type="project" value="TreeGrafter"/>
</dbReference>
<dbReference type="PANTHER" id="PTHR10543">
    <property type="entry name" value="BETA-CAROTENE DIOXYGENASE"/>
    <property type="match status" value="1"/>
</dbReference>
<dbReference type="GO" id="GO:0046872">
    <property type="term" value="F:metal ion binding"/>
    <property type="evidence" value="ECO:0007669"/>
    <property type="project" value="UniProtKB-KW"/>
</dbReference>
<evidence type="ECO:0000256" key="1">
    <source>
        <dbReference type="ARBA" id="ARBA00006787"/>
    </source>
</evidence>
<name>A0A0M3HFD0_ASCLU</name>
<sequence length="162" mass="18563">MFITHQLNAFDSVEDTALADMIAYDSPELYTKYFYRDFLVSQAYPSTARILRFTLDISSQRVMYNYLIPHETVATDFVQVNHAYDGLAYQWAYAVEHPFSAGNSIAKINVGEPSGNRNLKFRSDPQLVLHEPWFVSRPDGRKEDDGVLLIRALDVEENKGFS</sequence>
<evidence type="ECO:0000256" key="4">
    <source>
        <dbReference type="PIRSR" id="PIRSR604294-1"/>
    </source>
</evidence>